<name>A0AAQ3M399_9PEZI</name>
<evidence type="ECO:0000256" key="4">
    <source>
        <dbReference type="ARBA" id="ARBA00022968"/>
    </source>
</evidence>
<dbReference type="AlphaFoldDB" id="A0AAQ3M399"/>
<proteinExistence type="inferred from homology"/>
<evidence type="ECO:0000256" key="2">
    <source>
        <dbReference type="ARBA" id="ARBA00006462"/>
    </source>
</evidence>
<sequence length="516" mass="59140">MSASNAAMNWRRITLPRLAFALIIVVGLFLFHDSWISKTALKSVPIRPSSTNEVPIHHEIPDVKDETETLDEFNKDEEDPLPHNDEAALQSSSTTSSELDSDPSCRSILGADKLLVLLKTGATEIYQKLPTHLVTVLECAPNFMIFSDLEQKFAEFPVHDAIAPVSERIRQQHEDFELYRKIQQYHREGQDLSKLKGTGGWNLDRWKFLPMLHQAFENADDNIEWFFLMEADTSVSWTNLLLWIQTMDPSDAYYLGSENVIGSTMFAHGGSGVLISRRAADMLKNERNRQNPAIYDLKWEDKTASSCCGDAIVGQAFYEAGVELSYAWPMIQGERVSSIDWTYKHWCTPSITWHHVSPPEVDALWQFQKSWTAQHGWTTPYVFRDVYTHFIDNHITTNRTSWNNLSSDKKITAPDLLKAAGESEVDFYTLSEFEKHAIESEDKCAQACLLQTRFVCVQWMFSPGRCHLGKDVRFGSSDALNPPDGRHWTSGWILDRWNAFKEQQEPCEIKWHRADL</sequence>
<organism evidence="8 9">
    <name type="scientific">Acrodontium crateriforme</name>
    <dbReference type="NCBI Taxonomy" id="150365"/>
    <lineage>
        <taxon>Eukaryota</taxon>
        <taxon>Fungi</taxon>
        <taxon>Dikarya</taxon>
        <taxon>Ascomycota</taxon>
        <taxon>Pezizomycotina</taxon>
        <taxon>Dothideomycetes</taxon>
        <taxon>Dothideomycetidae</taxon>
        <taxon>Mycosphaerellales</taxon>
        <taxon>Teratosphaeriaceae</taxon>
        <taxon>Acrodontium</taxon>
    </lineage>
</organism>
<keyword evidence="6" id="KW-0472">Membrane</keyword>
<dbReference type="Gene3D" id="3.90.550.50">
    <property type="match status" value="1"/>
</dbReference>
<comment type="subcellular location">
    <subcellularLocation>
        <location evidence="1">Membrane</location>
        <topology evidence="1">Single-pass type II membrane protein</topology>
    </subcellularLocation>
</comment>
<dbReference type="EMBL" id="CP138583">
    <property type="protein sequence ID" value="WPH00549.1"/>
    <property type="molecule type" value="Genomic_DNA"/>
</dbReference>
<feature type="region of interest" description="Disordered" evidence="7">
    <location>
        <begin position="74"/>
        <end position="103"/>
    </location>
</feature>
<evidence type="ECO:0000256" key="7">
    <source>
        <dbReference type="SAM" id="MobiDB-lite"/>
    </source>
</evidence>
<evidence type="ECO:0000256" key="6">
    <source>
        <dbReference type="ARBA" id="ARBA00023136"/>
    </source>
</evidence>
<dbReference type="Proteomes" id="UP001303373">
    <property type="component" value="Chromosome 4"/>
</dbReference>
<protein>
    <submittedName>
        <fullName evidence="8">Glycosyltransferase family 31 protein</fullName>
    </submittedName>
</protein>
<keyword evidence="9" id="KW-1185">Reference proteome</keyword>
<dbReference type="GO" id="GO:0016020">
    <property type="term" value="C:membrane"/>
    <property type="evidence" value="ECO:0007669"/>
    <property type="project" value="UniProtKB-SubCell"/>
</dbReference>
<feature type="compositionally biased region" description="Low complexity" evidence="7">
    <location>
        <begin position="87"/>
        <end position="103"/>
    </location>
</feature>
<evidence type="ECO:0000256" key="3">
    <source>
        <dbReference type="ARBA" id="ARBA00022692"/>
    </source>
</evidence>
<dbReference type="PANTHER" id="PTHR23033">
    <property type="entry name" value="BETA1,3-GALACTOSYLTRANSFERASE"/>
    <property type="match status" value="1"/>
</dbReference>
<keyword evidence="4" id="KW-0735">Signal-anchor</keyword>
<evidence type="ECO:0000256" key="1">
    <source>
        <dbReference type="ARBA" id="ARBA00004606"/>
    </source>
</evidence>
<keyword evidence="5" id="KW-1133">Transmembrane helix</keyword>
<accession>A0AAQ3M399</accession>
<dbReference type="InterPro" id="IPR026050">
    <property type="entry name" value="C1GALT1/C1GALT1_chp1"/>
</dbReference>
<evidence type="ECO:0000256" key="5">
    <source>
        <dbReference type="ARBA" id="ARBA00022989"/>
    </source>
</evidence>
<gene>
    <name evidence="8" type="ORF">R9X50_00337900</name>
</gene>
<keyword evidence="3" id="KW-0812">Transmembrane</keyword>
<evidence type="ECO:0000313" key="9">
    <source>
        <dbReference type="Proteomes" id="UP001303373"/>
    </source>
</evidence>
<comment type="similarity">
    <text evidence="2">Belongs to the glycosyltransferase 31 family. Beta3-Gal-T subfamily.</text>
</comment>
<dbReference type="PANTHER" id="PTHR23033:SF40">
    <property type="entry name" value="APPLE DOMAIN-CONTAINING PROTEIN"/>
    <property type="match status" value="1"/>
</dbReference>
<reference evidence="8 9" key="1">
    <citation type="submission" date="2023-11" db="EMBL/GenBank/DDBJ databases">
        <title>An acidophilic fungus is an integral part of prey digestion in a carnivorous sundew plant.</title>
        <authorList>
            <person name="Tsai I.J."/>
        </authorList>
    </citation>
    <scope>NUCLEOTIDE SEQUENCE [LARGE SCALE GENOMIC DNA]</scope>
    <source>
        <strain evidence="8">169a</strain>
    </source>
</reference>
<evidence type="ECO:0000313" key="8">
    <source>
        <dbReference type="EMBL" id="WPH00549.1"/>
    </source>
</evidence>